<feature type="domain" description="HMA" evidence="2">
    <location>
        <begin position="24"/>
        <end position="90"/>
    </location>
</feature>
<dbReference type="Proteomes" id="UP000265926">
    <property type="component" value="Unassembled WGS sequence"/>
</dbReference>
<dbReference type="SUPFAM" id="SSF55008">
    <property type="entry name" value="HMA, heavy metal-associated domain"/>
    <property type="match status" value="1"/>
</dbReference>
<feature type="signal peptide" evidence="1">
    <location>
        <begin position="1"/>
        <end position="21"/>
    </location>
</feature>
<accession>A0A399T4A3</accession>
<dbReference type="InterPro" id="IPR036163">
    <property type="entry name" value="HMA_dom_sf"/>
</dbReference>
<feature type="chain" id="PRO_5017380111" evidence="1">
    <location>
        <begin position="22"/>
        <end position="112"/>
    </location>
</feature>
<evidence type="ECO:0000313" key="3">
    <source>
        <dbReference type="EMBL" id="RIJ49735.1"/>
    </source>
</evidence>
<evidence type="ECO:0000313" key="4">
    <source>
        <dbReference type="Proteomes" id="UP000265926"/>
    </source>
</evidence>
<evidence type="ECO:0000256" key="1">
    <source>
        <dbReference type="SAM" id="SignalP"/>
    </source>
</evidence>
<gene>
    <name evidence="3" type="ORF">D1614_03060</name>
</gene>
<comment type="caution">
    <text evidence="3">The sequence shown here is derived from an EMBL/GenBank/DDBJ whole genome shotgun (WGS) entry which is preliminary data.</text>
</comment>
<evidence type="ECO:0000259" key="2">
    <source>
        <dbReference type="PROSITE" id="PS50846"/>
    </source>
</evidence>
<dbReference type="Gene3D" id="3.30.70.100">
    <property type="match status" value="1"/>
</dbReference>
<dbReference type="InterPro" id="IPR006121">
    <property type="entry name" value="HMA_dom"/>
</dbReference>
<dbReference type="RefSeq" id="WP_119436424.1">
    <property type="nucleotide sequence ID" value="NZ_QWGR01000002.1"/>
</dbReference>
<organism evidence="3 4">
    <name type="scientific">Maribellus luteus</name>
    <dbReference type="NCBI Taxonomy" id="2305463"/>
    <lineage>
        <taxon>Bacteria</taxon>
        <taxon>Pseudomonadati</taxon>
        <taxon>Bacteroidota</taxon>
        <taxon>Bacteroidia</taxon>
        <taxon>Marinilabiliales</taxon>
        <taxon>Prolixibacteraceae</taxon>
        <taxon>Maribellus</taxon>
    </lineage>
</organism>
<sequence>MRAKVLSLAVLFMLSVGTVFAGEKTEKVKVKGGDCEECKTHIETTTKAVEGVVSADWDVETKELTVAFDDEKTTLENIEKAIAKAGNDTPNFKATDEAYGQLPECCRYDREK</sequence>
<proteinExistence type="predicted"/>
<dbReference type="OrthoDB" id="5513217at2"/>
<reference evidence="3 4" key="1">
    <citation type="submission" date="2018-08" db="EMBL/GenBank/DDBJ databases">
        <title>Pallidiluteibacterium maritimus gen. nov., sp. nov., isolated from coastal sediment.</title>
        <authorList>
            <person name="Zhou L.Y."/>
        </authorList>
    </citation>
    <scope>NUCLEOTIDE SEQUENCE [LARGE SCALE GENOMIC DNA]</scope>
    <source>
        <strain evidence="3 4">XSD2</strain>
    </source>
</reference>
<dbReference type="EMBL" id="QWGR01000002">
    <property type="protein sequence ID" value="RIJ49735.1"/>
    <property type="molecule type" value="Genomic_DNA"/>
</dbReference>
<dbReference type="PROSITE" id="PS50846">
    <property type="entry name" value="HMA_2"/>
    <property type="match status" value="1"/>
</dbReference>
<dbReference type="GO" id="GO:0046872">
    <property type="term" value="F:metal ion binding"/>
    <property type="evidence" value="ECO:0007669"/>
    <property type="project" value="InterPro"/>
</dbReference>
<dbReference type="Pfam" id="PF00403">
    <property type="entry name" value="HMA"/>
    <property type="match status" value="1"/>
</dbReference>
<keyword evidence="1" id="KW-0732">Signal</keyword>
<protein>
    <submittedName>
        <fullName evidence="3">ATPase</fullName>
    </submittedName>
</protein>
<dbReference type="CDD" id="cd00371">
    <property type="entry name" value="HMA"/>
    <property type="match status" value="1"/>
</dbReference>
<name>A0A399T4A3_9BACT</name>
<keyword evidence="4" id="KW-1185">Reference proteome</keyword>
<dbReference type="AlphaFoldDB" id="A0A399T4A3"/>